<reference evidence="2 3" key="1">
    <citation type="submission" date="2017-06" db="EMBL/GenBank/DDBJ databases">
        <title>Draft genome sequence of anaerobic fermentative bacterium Anaeromicrobium sediminis DY2726D isolated from West Pacific Ocean sediments.</title>
        <authorList>
            <person name="Zeng X."/>
        </authorList>
    </citation>
    <scope>NUCLEOTIDE SEQUENCE [LARGE SCALE GENOMIC DNA]</scope>
    <source>
        <strain evidence="2 3">DY2726D</strain>
    </source>
</reference>
<dbReference type="AlphaFoldDB" id="A0A267MH94"/>
<keyword evidence="1" id="KW-1133">Transmembrane helix</keyword>
<gene>
    <name evidence="2" type="ORF">CCE28_13185</name>
</gene>
<evidence type="ECO:0000256" key="1">
    <source>
        <dbReference type="SAM" id="Phobius"/>
    </source>
</evidence>
<dbReference type="Pfam" id="PF14045">
    <property type="entry name" value="YIEGIA"/>
    <property type="match status" value="1"/>
</dbReference>
<feature type="transmembrane region" description="Helical" evidence="1">
    <location>
        <begin position="30"/>
        <end position="52"/>
    </location>
</feature>
<keyword evidence="3" id="KW-1185">Reference proteome</keyword>
<protein>
    <recommendedName>
        <fullName evidence="4">YIEGIA protein</fullName>
    </recommendedName>
</protein>
<feature type="transmembrane region" description="Helical" evidence="1">
    <location>
        <begin position="135"/>
        <end position="153"/>
    </location>
</feature>
<keyword evidence="1" id="KW-0472">Membrane</keyword>
<keyword evidence="1" id="KW-0812">Transmembrane</keyword>
<evidence type="ECO:0008006" key="4">
    <source>
        <dbReference type="Google" id="ProtNLM"/>
    </source>
</evidence>
<organism evidence="2 3">
    <name type="scientific">Anaeromicrobium sediminis</name>
    <dbReference type="NCBI Taxonomy" id="1478221"/>
    <lineage>
        <taxon>Bacteria</taxon>
        <taxon>Bacillati</taxon>
        <taxon>Bacillota</taxon>
        <taxon>Clostridia</taxon>
        <taxon>Peptostreptococcales</taxon>
        <taxon>Thermotaleaceae</taxon>
        <taxon>Anaeromicrobium</taxon>
    </lineage>
</organism>
<sequence>MLPSFMMGILARIYMIRIDQRQYPSYPQGLISHFTLGIIAAFLGAVALPALVEKEFGAVTFLAVAAQQFRDVRSMERESLDNIEPTELVQRGTAYIEDIAKAFEARNYMVILTSLSTSLTIYCVKIIYSNIYVEFIVGICVGTIVMLFLKFLLMRQSIRQIGEVRSAKMVFDGPILLVDDVVITNVGLDATKDFYLKYGLAAEIIPRDEDAIETLANVGQSQTILHNIYVQLGIKRDSDDVEYAPFAKRNLETGSMIIICIPLIKDEKLLLESIQGTPILETAKRKTLYRNSFKKMS</sequence>
<dbReference type="InterPro" id="IPR025918">
    <property type="entry name" value="YIEGIA"/>
</dbReference>
<dbReference type="OrthoDB" id="1846546at2"/>
<evidence type="ECO:0000313" key="3">
    <source>
        <dbReference type="Proteomes" id="UP000216024"/>
    </source>
</evidence>
<name>A0A267MH94_9FIRM</name>
<comment type="caution">
    <text evidence="2">The sequence shown here is derived from an EMBL/GenBank/DDBJ whole genome shotgun (WGS) entry which is preliminary data.</text>
</comment>
<dbReference type="Proteomes" id="UP000216024">
    <property type="component" value="Unassembled WGS sequence"/>
</dbReference>
<evidence type="ECO:0000313" key="2">
    <source>
        <dbReference type="EMBL" id="PAB58906.1"/>
    </source>
</evidence>
<proteinExistence type="predicted"/>
<dbReference type="EMBL" id="NIBG01000011">
    <property type="protein sequence ID" value="PAB58906.1"/>
    <property type="molecule type" value="Genomic_DNA"/>
</dbReference>
<accession>A0A267MH94</accession>